<evidence type="ECO:0000256" key="1">
    <source>
        <dbReference type="SAM" id="MobiDB-lite"/>
    </source>
</evidence>
<sequence>MGQSPSLNVFFWFFGVQGLEKVGWLSLNSQPHHPVLKPFSESYKFFKDHFFQTKAPTVSIRVERSCLETWEEKFLIELLDRPMSSYNVLLKMGLDATTRKALRKQKQASSSIAPSSGPKAPTSHLGQDVTPPTFTQEANPTPVVVVEGEKMATSRAMDGASIGDRACACAICWESQNYWNRWHFKVLEAYSNYSMVLDRIAKSDFNEFNDQ</sequence>
<accession>A0A371FN50</accession>
<dbReference type="Proteomes" id="UP000257109">
    <property type="component" value="Unassembled WGS sequence"/>
</dbReference>
<comment type="caution">
    <text evidence="2">The sequence shown here is derived from an EMBL/GenBank/DDBJ whole genome shotgun (WGS) entry which is preliminary data.</text>
</comment>
<dbReference type="OrthoDB" id="1455771at2759"/>
<protein>
    <submittedName>
        <fullName evidence="2">Uncharacterized protein</fullName>
    </submittedName>
</protein>
<dbReference type="EMBL" id="QJKJ01008444">
    <property type="protein sequence ID" value="RDX79749.1"/>
    <property type="molecule type" value="Genomic_DNA"/>
</dbReference>
<reference evidence="2" key="1">
    <citation type="submission" date="2018-05" db="EMBL/GenBank/DDBJ databases">
        <title>Draft genome of Mucuna pruriens seed.</title>
        <authorList>
            <person name="Nnadi N.E."/>
            <person name="Vos R."/>
            <person name="Hasami M.H."/>
            <person name="Devisetty U.K."/>
            <person name="Aguiy J.C."/>
        </authorList>
    </citation>
    <scope>NUCLEOTIDE SEQUENCE [LARGE SCALE GENOMIC DNA]</scope>
    <source>
        <strain evidence="2">JCA_2017</strain>
    </source>
</reference>
<feature type="region of interest" description="Disordered" evidence="1">
    <location>
        <begin position="105"/>
        <end position="138"/>
    </location>
</feature>
<organism evidence="2 3">
    <name type="scientific">Mucuna pruriens</name>
    <name type="common">Velvet bean</name>
    <name type="synonym">Dolichos pruriens</name>
    <dbReference type="NCBI Taxonomy" id="157652"/>
    <lineage>
        <taxon>Eukaryota</taxon>
        <taxon>Viridiplantae</taxon>
        <taxon>Streptophyta</taxon>
        <taxon>Embryophyta</taxon>
        <taxon>Tracheophyta</taxon>
        <taxon>Spermatophyta</taxon>
        <taxon>Magnoliopsida</taxon>
        <taxon>eudicotyledons</taxon>
        <taxon>Gunneridae</taxon>
        <taxon>Pentapetalae</taxon>
        <taxon>rosids</taxon>
        <taxon>fabids</taxon>
        <taxon>Fabales</taxon>
        <taxon>Fabaceae</taxon>
        <taxon>Papilionoideae</taxon>
        <taxon>50 kb inversion clade</taxon>
        <taxon>NPAAA clade</taxon>
        <taxon>indigoferoid/millettioid clade</taxon>
        <taxon>Phaseoleae</taxon>
        <taxon>Mucuna</taxon>
    </lineage>
</organism>
<feature type="non-terminal residue" evidence="2">
    <location>
        <position position="1"/>
    </location>
</feature>
<name>A0A371FN50_MUCPR</name>
<gene>
    <name evidence="2" type="ORF">CR513_39791</name>
</gene>
<keyword evidence="3" id="KW-1185">Reference proteome</keyword>
<evidence type="ECO:0000313" key="2">
    <source>
        <dbReference type="EMBL" id="RDX79749.1"/>
    </source>
</evidence>
<proteinExistence type="predicted"/>
<dbReference type="AlphaFoldDB" id="A0A371FN50"/>
<evidence type="ECO:0000313" key="3">
    <source>
        <dbReference type="Proteomes" id="UP000257109"/>
    </source>
</evidence>